<dbReference type="InterPro" id="IPR050374">
    <property type="entry name" value="RRT5_SRSF_SR"/>
</dbReference>
<evidence type="ECO:0000256" key="4">
    <source>
        <dbReference type="SAM" id="SignalP"/>
    </source>
</evidence>
<proteinExistence type="predicted"/>
<dbReference type="InterPro" id="IPR000504">
    <property type="entry name" value="RRM_dom"/>
</dbReference>
<evidence type="ECO:0000256" key="3">
    <source>
        <dbReference type="SAM" id="MobiDB-lite"/>
    </source>
</evidence>
<keyword evidence="7" id="KW-1185">Reference proteome</keyword>
<dbReference type="InterPro" id="IPR012677">
    <property type="entry name" value="Nucleotide-bd_a/b_plait_sf"/>
</dbReference>
<feature type="region of interest" description="Disordered" evidence="3">
    <location>
        <begin position="580"/>
        <end position="644"/>
    </location>
</feature>
<evidence type="ECO:0000313" key="7">
    <source>
        <dbReference type="Proteomes" id="UP001230188"/>
    </source>
</evidence>
<dbReference type="Gene3D" id="3.30.70.330">
    <property type="match status" value="2"/>
</dbReference>
<sequence length="644" mass="71109">MVVVVWLLLLFGKAAGWVGGSVPRRGVWVGAEGDKWRSRGAQKLEANYAVVGSWRAESTEDIEYEIDRKVIIGRLPRGADAPYLRDVLSDAFGPVVYVDVNELDVAYVVFGDPRDARDACRTSVRVRCGDDYEFKIDCEPFEARVEPRNAKRVFVGNLPYDGVSNDLLKRVFTGAGCSRPTALRRPYPGIAYVEFSTQQDAERAVRLAGTRVRGRPIRVDWDLDARRPKPRGAPPVVREEQVSVPEEEVPEEEVPEAEVPEAEVPEESKVVVKKKGASPLMVKEPETTAKKSAAKQETADESPEPPKPAREEAREKIDPEPAAEPRNVSSAQENAALPPRWQLTARDAQTLETTSIKAARAAALSAAAAWREARLLREQNADLRSRVPRKATWQPEPLALRLGAEARPGDVLRLRIDGTRDLELCVPPQAGPGALLLVRGALQCVVPRGAFPGEPLAVPLPGTDQPAVVVVPPEKRPGSWLWVAFPVDCVEPPNTLPPTQTAILLPPPPAKPKEPPYLLAPPAQNNFALAARDALDDLEAENAQLRKELTTLRRLLKTTSQLLSDRLEDQAAAYVDNLRETMEEEDSNTTTSPGQQEYESTAEGKPRRSSPASLQQQQQQQQQRQDDDLLHQDTPQPASSRRRR</sequence>
<feature type="compositionally biased region" description="Acidic residues" evidence="3">
    <location>
        <begin position="245"/>
        <end position="265"/>
    </location>
</feature>
<dbReference type="AlphaFoldDB" id="A0AAD7XJX5"/>
<evidence type="ECO:0000256" key="2">
    <source>
        <dbReference type="PROSITE-ProRule" id="PRU00176"/>
    </source>
</evidence>
<feature type="domain" description="RRM" evidence="5">
    <location>
        <begin position="68"/>
        <end position="131"/>
    </location>
</feature>
<dbReference type="Pfam" id="PF00076">
    <property type="entry name" value="RRM_1"/>
    <property type="match status" value="1"/>
</dbReference>
<dbReference type="GO" id="GO:0005737">
    <property type="term" value="C:cytoplasm"/>
    <property type="evidence" value="ECO:0007669"/>
    <property type="project" value="TreeGrafter"/>
</dbReference>
<dbReference type="EMBL" id="JAQMWT010000317">
    <property type="protein sequence ID" value="KAJ8605232.1"/>
    <property type="molecule type" value="Genomic_DNA"/>
</dbReference>
<dbReference type="PROSITE" id="PS50102">
    <property type="entry name" value="RRM"/>
    <property type="match status" value="2"/>
</dbReference>
<keyword evidence="4" id="KW-0732">Signal</keyword>
<protein>
    <recommendedName>
        <fullName evidence="5">RRM domain-containing protein</fullName>
    </recommendedName>
</protein>
<dbReference type="SMART" id="SM00360">
    <property type="entry name" value="RRM"/>
    <property type="match status" value="2"/>
</dbReference>
<feature type="compositionally biased region" description="Low complexity" evidence="3">
    <location>
        <begin position="614"/>
        <end position="623"/>
    </location>
</feature>
<gene>
    <name evidence="6" type="ORF">CTAYLR_000489</name>
</gene>
<dbReference type="Proteomes" id="UP001230188">
    <property type="component" value="Unassembled WGS sequence"/>
</dbReference>
<evidence type="ECO:0000259" key="5">
    <source>
        <dbReference type="PROSITE" id="PS50102"/>
    </source>
</evidence>
<comment type="caution">
    <text evidence="6">The sequence shown here is derived from an EMBL/GenBank/DDBJ whole genome shotgun (WGS) entry which is preliminary data.</text>
</comment>
<dbReference type="PANTHER" id="PTHR23003">
    <property type="entry name" value="RNA RECOGNITION MOTIF RRM DOMAIN CONTAINING PROTEIN"/>
    <property type="match status" value="1"/>
</dbReference>
<name>A0AAD7XJX5_9STRA</name>
<reference evidence="6" key="1">
    <citation type="submission" date="2023-01" db="EMBL/GenBank/DDBJ databases">
        <title>Metagenome sequencing of chrysophaentin producing Chrysophaeum taylorii.</title>
        <authorList>
            <person name="Davison J."/>
            <person name="Bewley C."/>
        </authorList>
    </citation>
    <scope>NUCLEOTIDE SEQUENCE</scope>
    <source>
        <strain evidence="6">NIES-1699</strain>
    </source>
</reference>
<keyword evidence="1 2" id="KW-0694">RNA-binding</keyword>
<feature type="signal peptide" evidence="4">
    <location>
        <begin position="1"/>
        <end position="16"/>
    </location>
</feature>
<dbReference type="SUPFAM" id="SSF54928">
    <property type="entry name" value="RNA-binding domain, RBD"/>
    <property type="match status" value="2"/>
</dbReference>
<feature type="chain" id="PRO_5042291248" description="RRM domain-containing protein" evidence="4">
    <location>
        <begin position="17"/>
        <end position="644"/>
    </location>
</feature>
<feature type="compositionally biased region" description="Polar residues" evidence="3">
    <location>
        <begin position="588"/>
        <end position="599"/>
    </location>
</feature>
<evidence type="ECO:0000313" key="6">
    <source>
        <dbReference type="EMBL" id="KAJ8605232.1"/>
    </source>
</evidence>
<dbReference type="GO" id="GO:0003729">
    <property type="term" value="F:mRNA binding"/>
    <property type="evidence" value="ECO:0007669"/>
    <property type="project" value="TreeGrafter"/>
</dbReference>
<feature type="compositionally biased region" description="Basic and acidic residues" evidence="3">
    <location>
        <begin position="307"/>
        <end position="319"/>
    </location>
</feature>
<evidence type="ECO:0000256" key="1">
    <source>
        <dbReference type="ARBA" id="ARBA00022884"/>
    </source>
</evidence>
<dbReference type="InterPro" id="IPR035979">
    <property type="entry name" value="RBD_domain_sf"/>
</dbReference>
<dbReference type="GO" id="GO:0005634">
    <property type="term" value="C:nucleus"/>
    <property type="evidence" value="ECO:0007669"/>
    <property type="project" value="TreeGrafter"/>
</dbReference>
<organism evidence="6 7">
    <name type="scientific">Chrysophaeum taylorii</name>
    <dbReference type="NCBI Taxonomy" id="2483200"/>
    <lineage>
        <taxon>Eukaryota</taxon>
        <taxon>Sar</taxon>
        <taxon>Stramenopiles</taxon>
        <taxon>Ochrophyta</taxon>
        <taxon>Pelagophyceae</taxon>
        <taxon>Pelagomonadales</taxon>
        <taxon>Pelagomonadaceae</taxon>
        <taxon>Chrysophaeum</taxon>
    </lineage>
</organism>
<feature type="region of interest" description="Disordered" evidence="3">
    <location>
        <begin position="225"/>
        <end position="337"/>
    </location>
</feature>
<dbReference type="CDD" id="cd00590">
    <property type="entry name" value="RRM_SF"/>
    <property type="match status" value="1"/>
</dbReference>
<accession>A0AAD7XJX5</accession>
<feature type="compositionally biased region" description="Polar residues" evidence="3">
    <location>
        <begin position="634"/>
        <end position="644"/>
    </location>
</feature>
<feature type="domain" description="RRM" evidence="5">
    <location>
        <begin position="151"/>
        <end position="224"/>
    </location>
</feature>